<sequence>MGRGADSKIELGIEKDVMVASPTLDKKGSDGIILNPTASLRSEEHSEGSKRYCLYLDANSSGFYIRIQELRIDGFTSIVIPEGSNKSGIRLFVAKLRQIGSSIRDSFVNIGKYNGHLNAVPGSDLGQLSNSILSTKPQMAMVEYTASTELNSAVFLKIQTKEKDLEGVAKQIVDSKRMAIETNSPEYKANFARFTKIAQECMEPCSITTRREGNHEAKATEQVAISDSRAAKDCSSEAANQVSNTPNEKSVVPNSNILIGNKFQALEDSILLQNEEEKELPRTSAQLANGKLIKAVNMEVDYWRQKANNRWLDKGDTNSKLFQAYAKGNRKKLSIKHIITSGGRGISSPNEIKEEAIQHYKKLYTSNHTPSHSIITSLIPKVITKEDNMMLSAIPNINEVKKVVWEFNGDSASGPNGFNGNFFKTCWETIKNDVLIASQDFFLGKPIPCAYGSTYLTLIPKTLNPKRFDDYRPISLSTFMSKINTKILSNRLNTLLHKLISLEQAAFQKGRSIDDHILVAQEAIHIIDKKVYGGNTIVKIDMAKAFDKMEWSFIEGILNSFGFSD</sequence>
<dbReference type="AlphaFoldDB" id="A0A484L4K1"/>
<dbReference type="Pfam" id="PF00078">
    <property type="entry name" value="RVT_1"/>
    <property type="match status" value="1"/>
</dbReference>
<dbReference type="EMBL" id="OOIL02001001">
    <property type="protein sequence ID" value="VFQ71253.1"/>
    <property type="molecule type" value="Genomic_DNA"/>
</dbReference>
<feature type="domain" description="Reverse transcriptase" evidence="1">
    <location>
        <begin position="465"/>
        <end position="564"/>
    </location>
</feature>
<dbReference type="PANTHER" id="PTHR46890:SF28">
    <property type="entry name" value="REVERSE TRANSCRIPTASE DOMAIN-CONTAINING PROTEIN"/>
    <property type="match status" value="1"/>
</dbReference>
<dbReference type="OrthoDB" id="536038at2759"/>
<gene>
    <name evidence="2" type="ORF">CCAM_LOCUS13029</name>
</gene>
<dbReference type="Proteomes" id="UP000595140">
    <property type="component" value="Unassembled WGS sequence"/>
</dbReference>
<dbReference type="CDD" id="cd01650">
    <property type="entry name" value="RT_nLTR_like"/>
    <property type="match status" value="1"/>
</dbReference>
<reference evidence="2 3" key="1">
    <citation type="submission" date="2018-04" db="EMBL/GenBank/DDBJ databases">
        <authorList>
            <person name="Vogel A."/>
        </authorList>
    </citation>
    <scope>NUCLEOTIDE SEQUENCE [LARGE SCALE GENOMIC DNA]</scope>
</reference>
<name>A0A484L4K1_9ASTE</name>
<dbReference type="PANTHER" id="PTHR46890">
    <property type="entry name" value="NON-LTR RETROLELEMENT REVERSE TRANSCRIPTASE-LIKE PROTEIN-RELATED"/>
    <property type="match status" value="1"/>
</dbReference>
<keyword evidence="3" id="KW-1185">Reference proteome</keyword>
<organism evidence="2 3">
    <name type="scientific">Cuscuta campestris</name>
    <dbReference type="NCBI Taxonomy" id="132261"/>
    <lineage>
        <taxon>Eukaryota</taxon>
        <taxon>Viridiplantae</taxon>
        <taxon>Streptophyta</taxon>
        <taxon>Embryophyta</taxon>
        <taxon>Tracheophyta</taxon>
        <taxon>Spermatophyta</taxon>
        <taxon>Magnoliopsida</taxon>
        <taxon>eudicotyledons</taxon>
        <taxon>Gunneridae</taxon>
        <taxon>Pentapetalae</taxon>
        <taxon>asterids</taxon>
        <taxon>lamiids</taxon>
        <taxon>Solanales</taxon>
        <taxon>Convolvulaceae</taxon>
        <taxon>Cuscuteae</taxon>
        <taxon>Cuscuta</taxon>
        <taxon>Cuscuta subgen. Grammica</taxon>
        <taxon>Cuscuta sect. Cleistogrammica</taxon>
    </lineage>
</organism>
<evidence type="ECO:0000313" key="3">
    <source>
        <dbReference type="Proteomes" id="UP000595140"/>
    </source>
</evidence>
<dbReference type="InterPro" id="IPR000477">
    <property type="entry name" value="RT_dom"/>
</dbReference>
<protein>
    <recommendedName>
        <fullName evidence="1">Reverse transcriptase domain-containing protein</fullName>
    </recommendedName>
</protein>
<evidence type="ECO:0000313" key="2">
    <source>
        <dbReference type="EMBL" id="VFQ71253.1"/>
    </source>
</evidence>
<evidence type="ECO:0000259" key="1">
    <source>
        <dbReference type="Pfam" id="PF00078"/>
    </source>
</evidence>
<accession>A0A484L4K1</accession>
<proteinExistence type="predicted"/>
<dbReference type="InterPro" id="IPR052343">
    <property type="entry name" value="Retrotransposon-Effector_Assoc"/>
</dbReference>